<feature type="short sequence motif" description="'ERGGDP' region" evidence="10">
    <location>
        <begin position="190"/>
        <end position="195"/>
    </location>
</feature>
<comment type="similarity">
    <text evidence="2 10">Belongs to the class-I aminoacyl-tRNA synthetase family. MshC subfamily.</text>
</comment>
<dbReference type="EMBL" id="JACBZX010000001">
    <property type="protein sequence ID" value="NYG38145.1"/>
    <property type="molecule type" value="Genomic_DNA"/>
</dbReference>
<keyword evidence="8 10" id="KW-0067">ATP-binding</keyword>
<dbReference type="Pfam" id="PF01406">
    <property type="entry name" value="tRNA-synt_1e"/>
    <property type="match status" value="1"/>
</dbReference>
<accession>A0A852XHY6</accession>
<dbReference type="PANTHER" id="PTHR10890:SF3">
    <property type="entry name" value="CYSTEINE--TRNA LIGASE, CYTOPLASMIC"/>
    <property type="match status" value="1"/>
</dbReference>
<keyword evidence="6 10" id="KW-0547">Nucleotide-binding</keyword>
<reference evidence="12 13" key="1">
    <citation type="submission" date="2020-07" db="EMBL/GenBank/DDBJ databases">
        <title>Sequencing the genomes of 1000 actinobacteria strains.</title>
        <authorList>
            <person name="Klenk H.-P."/>
        </authorList>
    </citation>
    <scope>NUCLEOTIDE SEQUENCE [LARGE SCALE GENOMIC DNA]</scope>
    <source>
        <strain evidence="12 13">DSM 24723</strain>
    </source>
</reference>
<dbReference type="Proteomes" id="UP000592181">
    <property type="component" value="Unassembled WGS sequence"/>
</dbReference>
<dbReference type="InterPro" id="IPR024909">
    <property type="entry name" value="Cys-tRNA/MSH_ligase"/>
</dbReference>
<dbReference type="InterPro" id="IPR032678">
    <property type="entry name" value="tRNA-synt_1_cat_dom"/>
</dbReference>
<evidence type="ECO:0000256" key="3">
    <source>
        <dbReference type="ARBA" id="ARBA00011245"/>
    </source>
</evidence>
<keyword evidence="7 10" id="KW-0862">Zinc</keyword>
<protein>
    <recommendedName>
        <fullName evidence="10">L-cysteine:1D-myo-inositol 2-amino-2-deoxy-alpha-D-glucopyranoside ligase</fullName>
        <shortName evidence="10">L-Cys:GlcN-Ins ligase</shortName>
        <ecNumber evidence="10">6.3.1.13</ecNumber>
    </recommendedName>
    <alternativeName>
        <fullName evidence="10">Mycothiol ligase</fullName>
        <shortName evidence="10">MSH ligase</shortName>
    </alternativeName>
</protein>
<evidence type="ECO:0000256" key="8">
    <source>
        <dbReference type="ARBA" id="ARBA00022840"/>
    </source>
</evidence>
<name>A0A852XHY6_9MICO</name>
<feature type="binding site" evidence="10">
    <location>
        <position position="231"/>
    </location>
    <ligand>
        <name>L-cysteinyl-5'-AMP</name>
        <dbReference type="ChEBI" id="CHEBI:144924"/>
    </ligand>
</feature>
<dbReference type="GO" id="GO:0035446">
    <property type="term" value="F:cysteine-glucosaminylinositol ligase activity"/>
    <property type="evidence" value="ECO:0007669"/>
    <property type="project" value="UniProtKB-UniRule"/>
</dbReference>
<evidence type="ECO:0000259" key="11">
    <source>
        <dbReference type="Pfam" id="PF01406"/>
    </source>
</evidence>
<comment type="caution">
    <text evidence="12">The sequence shown here is derived from an EMBL/GenBank/DDBJ whole genome shotgun (WGS) entry which is preliminary data.</text>
</comment>
<dbReference type="Gene3D" id="1.20.120.640">
    <property type="entry name" value="Anticodon-binding domain of a subclass of class I aminoacyl-tRNA synthetases"/>
    <property type="match status" value="1"/>
</dbReference>
<evidence type="ECO:0000256" key="4">
    <source>
        <dbReference type="ARBA" id="ARBA00022598"/>
    </source>
</evidence>
<evidence type="ECO:0000313" key="12">
    <source>
        <dbReference type="EMBL" id="NYG38145.1"/>
    </source>
</evidence>
<dbReference type="Gene3D" id="3.40.50.620">
    <property type="entry name" value="HUPs"/>
    <property type="match status" value="1"/>
</dbReference>
<comment type="cofactor">
    <cofactor evidence="10">
        <name>Zn(2+)</name>
        <dbReference type="ChEBI" id="CHEBI:29105"/>
    </cofactor>
    <text evidence="10">Binds 1 zinc ion per subunit.</text>
</comment>
<dbReference type="PRINTS" id="PR00983">
    <property type="entry name" value="TRNASYNTHCYS"/>
</dbReference>
<dbReference type="GO" id="GO:0005829">
    <property type="term" value="C:cytosol"/>
    <property type="evidence" value="ECO:0007669"/>
    <property type="project" value="TreeGrafter"/>
</dbReference>
<dbReference type="HAMAP" id="MF_01697">
    <property type="entry name" value="MshC"/>
    <property type="match status" value="1"/>
</dbReference>
<dbReference type="RefSeq" id="WP_179463385.1">
    <property type="nucleotide sequence ID" value="NZ_JACBZX010000001.1"/>
</dbReference>
<comment type="subunit">
    <text evidence="3 10">Monomer.</text>
</comment>
<dbReference type="GO" id="GO:0006423">
    <property type="term" value="P:cysteinyl-tRNA aminoacylation"/>
    <property type="evidence" value="ECO:0007669"/>
    <property type="project" value="TreeGrafter"/>
</dbReference>
<evidence type="ECO:0000256" key="6">
    <source>
        <dbReference type="ARBA" id="ARBA00022741"/>
    </source>
</evidence>
<evidence type="ECO:0000256" key="1">
    <source>
        <dbReference type="ARBA" id="ARBA00003679"/>
    </source>
</evidence>
<dbReference type="InterPro" id="IPR014729">
    <property type="entry name" value="Rossmann-like_a/b/a_fold"/>
</dbReference>
<dbReference type="GO" id="GO:0010125">
    <property type="term" value="P:mycothiol biosynthetic process"/>
    <property type="evidence" value="ECO:0007669"/>
    <property type="project" value="UniProtKB-UniRule"/>
</dbReference>
<feature type="binding site" evidence="10">
    <location>
        <begin position="82"/>
        <end position="84"/>
    </location>
    <ligand>
        <name>L-cysteinyl-5'-AMP</name>
        <dbReference type="ChEBI" id="CHEBI:144924"/>
    </ligand>
</feature>
<evidence type="ECO:0000256" key="5">
    <source>
        <dbReference type="ARBA" id="ARBA00022723"/>
    </source>
</evidence>
<keyword evidence="4 10" id="KW-0436">Ligase</keyword>
<evidence type="ECO:0000256" key="9">
    <source>
        <dbReference type="ARBA" id="ARBA00048350"/>
    </source>
</evidence>
<dbReference type="PANTHER" id="PTHR10890">
    <property type="entry name" value="CYSTEINYL-TRNA SYNTHETASE"/>
    <property type="match status" value="1"/>
</dbReference>
<dbReference type="InterPro" id="IPR017812">
    <property type="entry name" value="Mycothiol_ligase_MshC"/>
</dbReference>
<dbReference type="AlphaFoldDB" id="A0A852XHY6"/>
<feature type="short sequence motif" description="'KMSKS' region" evidence="10">
    <location>
        <begin position="293"/>
        <end position="297"/>
    </location>
</feature>
<feature type="binding site" evidence="10">
    <location>
        <position position="59"/>
    </location>
    <ligand>
        <name>L-cysteinyl-5'-AMP</name>
        <dbReference type="ChEBI" id="CHEBI:144924"/>
    </ligand>
</feature>
<evidence type="ECO:0000256" key="10">
    <source>
        <dbReference type="HAMAP-Rule" id="MF_01697"/>
    </source>
</evidence>
<dbReference type="GO" id="GO:0008270">
    <property type="term" value="F:zinc ion binding"/>
    <property type="evidence" value="ECO:0007669"/>
    <property type="project" value="UniProtKB-UniRule"/>
</dbReference>
<feature type="binding site" evidence="10">
    <location>
        <begin position="253"/>
        <end position="255"/>
    </location>
    <ligand>
        <name>L-cysteinyl-5'-AMP</name>
        <dbReference type="ChEBI" id="CHEBI:144924"/>
    </ligand>
</feature>
<dbReference type="NCBIfam" id="TIGR03447">
    <property type="entry name" value="mycothiol_MshC"/>
    <property type="match status" value="1"/>
</dbReference>
<feature type="binding site" evidence="10">
    <location>
        <position position="287"/>
    </location>
    <ligand>
        <name>L-cysteinyl-5'-AMP</name>
        <dbReference type="ChEBI" id="CHEBI:144924"/>
    </ligand>
</feature>
<comment type="function">
    <text evidence="1 10">Catalyzes the ATP-dependent condensation of GlcN-Ins and L-cysteine to form L-Cys-GlcN-Ins.</text>
</comment>
<dbReference type="SUPFAM" id="SSF52374">
    <property type="entry name" value="Nucleotidylyl transferase"/>
    <property type="match status" value="1"/>
</dbReference>
<sequence>MRSWPRPTLPTVDGEGVPLRLHDVARDEVRPVEVRGDHARLYVCGVTPYDTTHLGHAATYVTFDLVHRALLDAGHEVSYVQNVTDIDDPLLERAARDGIDWRELAQDQTGLYTEDMAALAVIPPDHLVGVVESMEVIVAAVTALREEGATYEVVDESTGARDTYLDLSVTAGAGVLCHLPREEMTVLSAERGGDPERPGKRDPLDPLLWRGAREGEPAWPGGVLGDGRPGWHIECTAIAMHHLGPQIDVQGGGSDLVFPHHEMSVLQAEAITHDPPFAGHTTHQAMVGYDGEKMSKSKGNLVRVSTLRAEGHDPAAIRLALLGHHYRTDWEWTPEDLPAAESRLARWREAFARPGGPAAAPTLEAVRARTADDLDTVGAVAAVDAWVDAALSETADPTSPADPAAPGEVAALCRALLGLPL</sequence>
<evidence type="ECO:0000313" key="13">
    <source>
        <dbReference type="Proteomes" id="UP000592181"/>
    </source>
</evidence>
<comment type="caution">
    <text evidence="10">Lacks conserved residue(s) required for the propagation of feature annotation.</text>
</comment>
<gene>
    <name evidence="10" type="primary">mshC</name>
    <name evidence="12" type="ORF">BJY28_002614</name>
</gene>
<proteinExistence type="inferred from homology"/>
<feature type="domain" description="tRNA synthetases class I catalytic" evidence="11">
    <location>
        <begin position="35"/>
        <end position="340"/>
    </location>
</feature>
<comment type="catalytic activity">
    <reaction evidence="9 10">
        <text>1D-myo-inositol 2-amino-2-deoxy-alpha-D-glucopyranoside + L-cysteine + ATP = 1D-myo-inositol 2-(L-cysteinylamino)-2-deoxy-alpha-D-glucopyranoside + AMP + diphosphate + H(+)</text>
        <dbReference type="Rhea" id="RHEA:26176"/>
        <dbReference type="ChEBI" id="CHEBI:15378"/>
        <dbReference type="ChEBI" id="CHEBI:30616"/>
        <dbReference type="ChEBI" id="CHEBI:33019"/>
        <dbReference type="ChEBI" id="CHEBI:35235"/>
        <dbReference type="ChEBI" id="CHEBI:58886"/>
        <dbReference type="ChEBI" id="CHEBI:58887"/>
        <dbReference type="ChEBI" id="CHEBI:456215"/>
        <dbReference type="EC" id="6.3.1.13"/>
    </reaction>
</comment>
<organism evidence="12 13">
    <name type="scientific">Janibacter alkaliphilus</name>
    <dbReference type="NCBI Taxonomy" id="1069963"/>
    <lineage>
        <taxon>Bacteria</taxon>
        <taxon>Bacillati</taxon>
        <taxon>Actinomycetota</taxon>
        <taxon>Actinomycetes</taxon>
        <taxon>Micrococcales</taxon>
        <taxon>Intrasporangiaceae</taxon>
        <taxon>Janibacter</taxon>
    </lineage>
</organism>
<dbReference type="EC" id="6.3.1.13" evidence="10"/>
<feature type="binding site" evidence="10">
    <location>
        <position position="44"/>
    </location>
    <ligand>
        <name>Zn(2+)</name>
        <dbReference type="ChEBI" id="CHEBI:29105"/>
    </ligand>
</feature>
<feature type="binding site" evidence="10">
    <location>
        <position position="260"/>
    </location>
    <ligand>
        <name>Zn(2+)</name>
        <dbReference type="ChEBI" id="CHEBI:29105"/>
    </ligand>
</feature>
<keyword evidence="5 10" id="KW-0479">Metal-binding</keyword>
<dbReference type="GO" id="GO:0005524">
    <property type="term" value="F:ATP binding"/>
    <property type="evidence" value="ECO:0007669"/>
    <property type="project" value="UniProtKB-KW"/>
</dbReference>
<keyword evidence="13" id="KW-1185">Reference proteome</keyword>
<dbReference type="CDD" id="cd00672">
    <property type="entry name" value="CysRS_core"/>
    <property type="match status" value="1"/>
</dbReference>
<feature type="binding site" evidence="10">
    <location>
        <position position="235"/>
    </location>
    <ligand>
        <name>Zn(2+)</name>
        <dbReference type="ChEBI" id="CHEBI:29105"/>
    </ligand>
</feature>
<dbReference type="GO" id="GO:0004817">
    <property type="term" value="F:cysteine-tRNA ligase activity"/>
    <property type="evidence" value="ECO:0007669"/>
    <property type="project" value="TreeGrafter"/>
</dbReference>
<evidence type="ECO:0000256" key="2">
    <source>
        <dbReference type="ARBA" id="ARBA00007723"/>
    </source>
</evidence>
<evidence type="ECO:0000256" key="7">
    <source>
        <dbReference type="ARBA" id="ARBA00022833"/>
    </source>
</evidence>